<gene>
    <name evidence="2" type="primary">LOC107792383</name>
</gene>
<evidence type="ECO:0000313" key="1">
    <source>
        <dbReference type="Proteomes" id="UP000790787"/>
    </source>
</evidence>
<accession>A0AC58TKR6</accession>
<dbReference type="RefSeq" id="XP_075097816.1">
    <property type="nucleotide sequence ID" value="XM_075241715.1"/>
</dbReference>
<keyword evidence="1" id="KW-1185">Reference proteome</keyword>
<reference evidence="1" key="1">
    <citation type="journal article" date="2014" name="Nat. Commun.">
        <title>The tobacco genome sequence and its comparison with those of tomato and potato.</title>
        <authorList>
            <person name="Sierro N."/>
            <person name="Battey J.N."/>
            <person name="Ouadi S."/>
            <person name="Bakaher N."/>
            <person name="Bovet L."/>
            <person name="Willig A."/>
            <person name="Goepfert S."/>
            <person name="Peitsch M.C."/>
            <person name="Ivanov N.V."/>
        </authorList>
    </citation>
    <scope>NUCLEOTIDE SEQUENCE [LARGE SCALE GENOMIC DNA]</scope>
</reference>
<dbReference type="Proteomes" id="UP000790787">
    <property type="component" value="Chromosome 21"/>
</dbReference>
<evidence type="ECO:0000313" key="2">
    <source>
        <dbReference type="RefSeq" id="XP_075097816.1"/>
    </source>
</evidence>
<reference evidence="2" key="2">
    <citation type="submission" date="2025-08" db="UniProtKB">
        <authorList>
            <consortium name="RefSeq"/>
        </authorList>
    </citation>
    <scope>IDENTIFICATION</scope>
    <source>
        <tissue evidence="2">Leaf</tissue>
    </source>
</reference>
<proteinExistence type="predicted"/>
<name>A0AC58TKR6_TOBAC</name>
<protein>
    <submittedName>
        <fullName evidence="2">Protein SMALL AUXIN UP-REGULATED RNA 12-like</fullName>
    </submittedName>
</protein>
<organism evidence="1 2">
    <name type="scientific">Nicotiana tabacum</name>
    <name type="common">Common tobacco</name>
    <dbReference type="NCBI Taxonomy" id="4097"/>
    <lineage>
        <taxon>Eukaryota</taxon>
        <taxon>Viridiplantae</taxon>
        <taxon>Streptophyta</taxon>
        <taxon>Embryophyta</taxon>
        <taxon>Tracheophyta</taxon>
        <taxon>Spermatophyta</taxon>
        <taxon>Magnoliopsida</taxon>
        <taxon>eudicotyledons</taxon>
        <taxon>Gunneridae</taxon>
        <taxon>Pentapetalae</taxon>
        <taxon>asterids</taxon>
        <taxon>lamiids</taxon>
        <taxon>Solanales</taxon>
        <taxon>Solanaceae</taxon>
        <taxon>Nicotianoideae</taxon>
        <taxon>Nicotianeae</taxon>
        <taxon>Nicotiana</taxon>
    </lineage>
</organism>
<sequence length="113" mass="13079">MALKKSSKHFTQTAAFKQIMKRCSRFGKNENGYPQDVPKGHFVVYVGENRSRYIIPISWLTHPEFQSLLQRAEEEFGFNHDMGLAIPCDEDDFCSVFTLNAKKKQQFERPSSS</sequence>